<dbReference type="GO" id="GO:0009279">
    <property type="term" value="C:cell outer membrane"/>
    <property type="evidence" value="ECO:0007669"/>
    <property type="project" value="UniProtKB-SubCell"/>
</dbReference>
<evidence type="ECO:0000256" key="12">
    <source>
        <dbReference type="ARBA" id="ARBA00023170"/>
    </source>
</evidence>
<dbReference type="Pfam" id="PF00593">
    <property type="entry name" value="TonB_dep_Rec_b-barrel"/>
    <property type="match status" value="1"/>
</dbReference>
<comment type="similarity">
    <text evidence="2 14 15">Belongs to the TonB-dependent receptor family.</text>
</comment>
<keyword evidence="13 14" id="KW-0998">Cell outer membrane</keyword>
<evidence type="ECO:0000256" key="3">
    <source>
        <dbReference type="ARBA" id="ARBA00022448"/>
    </source>
</evidence>
<keyword evidence="8" id="KW-0408">Iron</keyword>
<dbReference type="Pfam" id="PF07715">
    <property type="entry name" value="Plug"/>
    <property type="match status" value="1"/>
</dbReference>
<dbReference type="FunFam" id="2.40.170.20:FF:000005">
    <property type="entry name" value="TonB-dependent siderophore receptor"/>
    <property type="match status" value="1"/>
</dbReference>
<keyword evidence="4 14" id="KW-1134">Transmembrane beta strand</keyword>
<dbReference type="Gene3D" id="2.170.130.10">
    <property type="entry name" value="TonB-dependent receptor, plug domain"/>
    <property type="match status" value="1"/>
</dbReference>
<evidence type="ECO:0000313" key="18">
    <source>
        <dbReference type="EMBL" id="CDG12307.1"/>
    </source>
</evidence>
<dbReference type="EMBL" id="HG326223">
    <property type="protein sequence ID" value="CDG12307.1"/>
    <property type="molecule type" value="Genomic_DNA"/>
</dbReference>
<evidence type="ECO:0000256" key="14">
    <source>
        <dbReference type="PROSITE-ProRule" id="PRU01360"/>
    </source>
</evidence>
<dbReference type="PANTHER" id="PTHR32552">
    <property type="entry name" value="FERRICHROME IRON RECEPTOR-RELATED"/>
    <property type="match status" value="1"/>
</dbReference>
<keyword evidence="6 14" id="KW-0812">Transmembrane</keyword>
<organism evidence="18 19">
    <name type="scientific">Serratia marcescens subsp. marcescens Db11</name>
    <dbReference type="NCBI Taxonomy" id="273526"/>
    <lineage>
        <taxon>Bacteria</taxon>
        <taxon>Pseudomonadati</taxon>
        <taxon>Pseudomonadota</taxon>
        <taxon>Gammaproteobacteria</taxon>
        <taxon>Enterobacterales</taxon>
        <taxon>Yersiniaceae</taxon>
        <taxon>Serratia</taxon>
    </lineage>
</organism>
<sequence>MTHKSRYSGEIMKIKNKGIENANAEAMSAKRLLLGSALALLPLAPHASAAADETILVTADAQNSVTAPVKGIVAKESAAGTKTAAPLRKTPQSISVVTREQMNDQEPASVADALNYTSGVITTYRGNSNRNDEVISRGFRYAPKLLDGLHFGLSSQNGGAGQIDPWLLERVEMVHGPAGVLYGQVSPGGVVVMTSKRPTAQSIHEVKFSTGNRHLAETAFDFGGKLNDDNTLFYRLNGIARTEHEFVKDSKQQRVAIAPAFTWLPNEDTSFTLLTSYQNDPKAGSRNFLPRAGTLFPTSAGYVPYDFNISEPSFNKSRREQASIGYSFEHNFSDALSFTQNLRFTHRDEDYKYLVYNVNSKVNDHTVTRMAQHETQMTNEFGVDNQLKGLFDTGEVKHTVLGGLDYRYSHSDYKMYRDRGNDYPIDWANPVRPSIDGSTLALASSDLKTLNQIGVYLQDQLEWKNWNLLLSGRQDWSQVNTRDRTSGGKEQTYNDAQFTGRAGLLYAFDNGISPYVSYSTSFDPNLYPSAPGADPLKPTTGKQTEVGVKYQIPGGNTLLTLSWFDITQRNVASYNRLTSAYEQIGEVKSKGIEAEVHAQPTPEITLTAAYTYTDVVTKDSNSADEIGHSPAGIPRHAASAWGSYSVLSGALNGLTVGSGVRYIGDAPADATGQYDVPHYTLYDAMVKYDLGQASSALRGAALQLNVQNLTDKKYVSSCSGEYACFYGSGRSIIASVNYRW</sequence>
<keyword evidence="12 18" id="KW-0675">Receptor</keyword>
<dbReference type="KEGG" id="smac:SMDB11_1732"/>
<dbReference type="AlphaFoldDB" id="A0ABC9II12"/>
<evidence type="ECO:0000259" key="17">
    <source>
        <dbReference type="Pfam" id="PF07715"/>
    </source>
</evidence>
<dbReference type="NCBIfam" id="TIGR01783">
    <property type="entry name" value="TonB-siderophor"/>
    <property type="match status" value="1"/>
</dbReference>
<dbReference type="Gene3D" id="2.40.170.20">
    <property type="entry name" value="TonB-dependent receptor, beta-barrel domain"/>
    <property type="match status" value="1"/>
</dbReference>
<dbReference type="GO" id="GO:0015344">
    <property type="term" value="F:siderophore uptake transmembrane transporter activity"/>
    <property type="evidence" value="ECO:0007669"/>
    <property type="project" value="UniProtKB-ARBA"/>
</dbReference>
<evidence type="ECO:0000256" key="9">
    <source>
        <dbReference type="ARBA" id="ARBA00023065"/>
    </source>
</evidence>
<evidence type="ECO:0000256" key="4">
    <source>
        <dbReference type="ARBA" id="ARBA00022452"/>
    </source>
</evidence>
<keyword evidence="10 15" id="KW-0798">TonB box</keyword>
<evidence type="ECO:0000256" key="10">
    <source>
        <dbReference type="ARBA" id="ARBA00023077"/>
    </source>
</evidence>
<evidence type="ECO:0000256" key="8">
    <source>
        <dbReference type="ARBA" id="ARBA00023004"/>
    </source>
</evidence>
<proteinExistence type="inferred from homology"/>
<gene>
    <name evidence="18" type="ORF">SMDB11_1732</name>
</gene>
<dbReference type="InterPro" id="IPR037066">
    <property type="entry name" value="Plug_dom_sf"/>
</dbReference>
<dbReference type="InterPro" id="IPR012910">
    <property type="entry name" value="Plug_dom"/>
</dbReference>
<feature type="domain" description="TonB-dependent receptor plug" evidence="17">
    <location>
        <begin position="87"/>
        <end position="190"/>
    </location>
</feature>
<evidence type="ECO:0000256" key="6">
    <source>
        <dbReference type="ARBA" id="ARBA00022692"/>
    </source>
</evidence>
<reference evidence="19" key="2">
    <citation type="submission" date="2013-11" db="EMBL/GenBank/DDBJ databases">
        <title>Genome sequences of clinical and environmental isolates of Serratia marcescens.</title>
        <authorList>
            <person name="Iguchi A."/>
            <person name="Komatsu H."/>
            <person name="Nagaya Y."/>
            <person name="Ogura Y."/>
            <person name="Katsura K."/>
            <person name="Kurokawa K."/>
            <person name="Ooka T."/>
            <person name="Hattori M."/>
            <person name="Gotoh N."/>
            <person name="Thomson N."/>
            <person name="Hayashi T."/>
        </authorList>
    </citation>
    <scope>NUCLEOTIDE SEQUENCE [LARGE SCALE GENOMIC DNA]</scope>
    <source>
        <strain evidence="19">Db11</strain>
    </source>
</reference>
<keyword evidence="5" id="KW-0410">Iron transport</keyword>
<evidence type="ECO:0000313" key="19">
    <source>
        <dbReference type="Proteomes" id="UP000018979"/>
    </source>
</evidence>
<dbReference type="SUPFAM" id="SSF56935">
    <property type="entry name" value="Porins"/>
    <property type="match status" value="1"/>
</dbReference>
<feature type="domain" description="TonB-dependent receptor-like beta-barrel" evidence="16">
    <location>
        <begin position="264"/>
        <end position="709"/>
    </location>
</feature>
<dbReference type="GO" id="GO:0015891">
    <property type="term" value="P:siderophore transport"/>
    <property type="evidence" value="ECO:0007669"/>
    <property type="project" value="UniProtKB-ARBA"/>
</dbReference>
<name>A0ABC9II12_SERMA</name>
<comment type="subcellular location">
    <subcellularLocation>
        <location evidence="1 14">Cell outer membrane</location>
        <topology evidence="1 14">Multi-pass membrane protein</topology>
    </subcellularLocation>
</comment>
<keyword evidence="11 14" id="KW-0472">Membrane</keyword>
<evidence type="ECO:0000259" key="16">
    <source>
        <dbReference type="Pfam" id="PF00593"/>
    </source>
</evidence>
<dbReference type="InterPro" id="IPR039426">
    <property type="entry name" value="TonB-dep_rcpt-like"/>
</dbReference>
<keyword evidence="7" id="KW-0732">Signal</keyword>
<reference evidence="18 19" key="3">
    <citation type="journal article" date="2014" name="Genome Biol. Evol.">
        <title>Genome evolution and plasticity of Serratia marcescens, an important multidrug-resistant nosocomial pathogen.</title>
        <authorList>
            <person name="Iguchi A."/>
            <person name="Nagaya Y."/>
            <person name="Pradel E."/>
            <person name="Ooka T."/>
            <person name="Ogura Y."/>
            <person name="Katsura K."/>
            <person name="Kurokawa K."/>
            <person name="Oshima K."/>
            <person name="Hattori M."/>
            <person name="Parkhill J."/>
            <person name="Sebaihia M."/>
            <person name="Coulthurst S.J."/>
            <person name="Gotoh N."/>
            <person name="Thomson N.R."/>
            <person name="Ewbank J.J."/>
            <person name="Hayashi T."/>
        </authorList>
    </citation>
    <scope>NUCLEOTIDE SEQUENCE [LARGE SCALE GENOMIC DNA]</scope>
    <source>
        <strain evidence="18 19">Db11</strain>
    </source>
</reference>
<evidence type="ECO:0000256" key="15">
    <source>
        <dbReference type="RuleBase" id="RU003357"/>
    </source>
</evidence>
<evidence type="ECO:0000256" key="11">
    <source>
        <dbReference type="ARBA" id="ARBA00023136"/>
    </source>
</evidence>
<evidence type="ECO:0000256" key="7">
    <source>
        <dbReference type="ARBA" id="ARBA00022729"/>
    </source>
</evidence>
<keyword evidence="9" id="KW-0406">Ion transport</keyword>
<evidence type="ECO:0000256" key="1">
    <source>
        <dbReference type="ARBA" id="ARBA00004571"/>
    </source>
</evidence>
<dbReference type="PANTHER" id="PTHR32552:SF68">
    <property type="entry name" value="FERRICHROME OUTER MEMBRANE TRANSPORTER_PHAGE RECEPTOR"/>
    <property type="match status" value="1"/>
</dbReference>
<evidence type="ECO:0000256" key="5">
    <source>
        <dbReference type="ARBA" id="ARBA00022496"/>
    </source>
</evidence>
<dbReference type="PROSITE" id="PS52016">
    <property type="entry name" value="TONB_DEPENDENT_REC_3"/>
    <property type="match status" value="1"/>
</dbReference>
<protein>
    <submittedName>
        <fullName evidence="18">TonB-dependent ferric siderophore receptor</fullName>
    </submittedName>
</protein>
<evidence type="ECO:0000256" key="13">
    <source>
        <dbReference type="ARBA" id="ARBA00023237"/>
    </source>
</evidence>
<accession>A0ABC9II12</accession>
<reference evidence="18 19" key="1">
    <citation type="submission" date="2013-06" db="EMBL/GenBank/DDBJ databases">
        <authorList>
            <person name="Aslett M."/>
        </authorList>
    </citation>
    <scope>NUCLEOTIDE SEQUENCE [LARGE SCALE GENOMIC DNA]</scope>
    <source>
        <strain evidence="18 19">Db11</strain>
    </source>
</reference>
<dbReference type="FunFam" id="2.170.130.10:FF:000001">
    <property type="entry name" value="Catecholate siderophore TonB-dependent receptor"/>
    <property type="match status" value="1"/>
</dbReference>
<dbReference type="InterPro" id="IPR010105">
    <property type="entry name" value="TonB_sidphr_rcpt"/>
</dbReference>
<dbReference type="InterPro" id="IPR000531">
    <property type="entry name" value="Beta-barrel_TonB"/>
</dbReference>
<dbReference type="Proteomes" id="UP000018979">
    <property type="component" value="Chromosome I"/>
</dbReference>
<evidence type="ECO:0000256" key="2">
    <source>
        <dbReference type="ARBA" id="ARBA00009810"/>
    </source>
</evidence>
<dbReference type="CDD" id="cd01347">
    <property type="entry name" value="ligand_gated_channel"/>
    <property type="match status" value="1"/>
</dbReference>
<keyword evidence="3 14" id="KW-0813">Transport</keyword>
<dbReference type="InterPro" id="IPR036942">
    <property type="entry name" value="Beta-barrel_TonB_sf"/>
</dbReference>